<comment type="caution">
    <text evidence="2">The sequence shown here is derived from an EMBL/GenBank/DDBJ whole genome shotgun (WGS) entry which is preliminary data.</text>
</comment>
<proteinExistence type="predicted"/>
<evidence type="ECO:0000313" key="1">
    <source>
        <dbReference type="EMBL" id="MDT2730905.1"/>
    </source>
</evidence>
<dbReference type="EMBL" id="JARQAG010000001">
    <property type="protein sequence ID" value="MDT2730905.1"/>
    <property type="molecule type" value="Genomic_DNA"/>
</dbReference>
<gene>
    <name evidence="2" type="ORF">A9Y57_00803</name>
    <name evidence="1" type="ORF">P7G31_01390</name>
</gene>
<dbReference type="Proteomes" id="UP001180515">
    <property type="component" value="Unassembled WGS sequence"/>
</dbReference>
<sequence length="77" mass="8747">MKAFIISILKEKEILQLTFVTGETMTVVKVANEMEFDSTAIELISEKTNKSVLINLRNLVYATPKVKTKKTSDKKKK</sequence>
<dbReference type="Proteomes" id="UP000217465">
    <property type="component" value="Unassembled WGS sequence"/>
</dbReference>
<dbReference type="AlphaFoldDB" id="A0A0E2UBZ2"/>
<name>A0A0E2UBZ2_9STRE</name>
<evidence type="ECO:0000313" key="3">
    <source>
        <dbReference type="Proteomes" id="UP000217465"/>
    </source>
</evidence>
<evidence type="ECO:0000313" key="2">
    <source>
        <dbReference type="EMBL" id="PCH12089.1"/>
    </source>
</evidence>
<protein>
    <submittedName>
        <fullName evidence="2">Uncharacterized protein</fullName>
    </submittedName>
</protein>
<dbReference type="EMBL" id="NSGR01000008">
    <property type="protein sequence ID" value="PCH12089.1"/>
    <property type="molecule type" value="Genomic_DNA"/>
</dbReference>
<dbReference type="RefSeq" id="WP_003105475.1">
    <property type="nucleotide sequence ID" value="NZ_BAWT01000007.1"/>
</dbReference>
<dbReference type="GeneID" id="61419899"/>
<organism evidence="2 3">
    <name type="scientific">Streptococcus parauberis</name>
    <dbReference type="NCBI Taxonomy" id="1348"/>
    <lineage>
        <taxon>Bacteria</taxon>
        <taxon>Bacillati</taxon>
        <taxon>Bacillota</taxon>
        <taxon>Bacilli</taxon>
        <taxon>Lactobacillales</taxon>
        <taxon>Streptococcaceae</taxon>
        <taxon>Streptococcus</taxon>
    </lineage>
</organism>
<reference evidence="2 3" key="1">
    <citation type="submission" date="2016-06" db="EMBL/GenBank/DDBJ databases">
        <authorList>
            <person name="Haines A.N."/>
            <person name="Council K.R."/>
        </authorList>
    </citation>
    <scope>NUCLEOTIDE SEQUENCE [LARGE SCALE GENOMIC DNA]</scope>
    <source>
        <strain evidence="2 3">SP158-29</strain>
    </source>
</reference>
<reference evidence="1" key="2">
    <citation type="submission" date="2023-03" db="EMBL/GenBank/DDBJ databases">
        <authorList>
            <person name="Shen W."/>
            <person name="Cai J."/>
        </authorList>
    </citation>
    <scope>NUCLEOTIDE SEQUENCE</scope>
    <source>
        <strain evidence="1">P82-2</strain>
    </source>
</reference>
<accession>A0A0E2UBZ2</accession>